<keyword evidence="5" id="KW-1185">Reference proteome</keyword>
<reference evidence="5" key="1">
    <citation type="journal article" date="2019" name="Int. J. Syst. Evol. Microbiol.">
        <title>The Global Catalogue of Microorganisms (GCM) 10K type strain sequencing project: providing services to taxonomists for standard genome sequencing and annotation.</title>
        <authorList>
            <consortium name="The Broad Institute Genomics Platform"/>
            <consortium name="The Broad Institute Genome Sequencing Center for Infectious Disease"/>
            <person name="Wu L."/>
            <person name="Ma J."/>
        </authorList>
    </citation>
    <scope>NUCLEOTIDE SEQUENCE [LARGE SCALE GENOMIC DNA]</scope>
    <source>
        <strain evidence="5">KLKA75</strain>
    </source>
</reference>
<protein>
    <submittedName>
        <fullName evidence="4">ATP-binding protein</fullName>
    </submittedName>
</protein>
<evidence type="ECO:0000259" key="3">
    <source>
        <dbReference type="PROSITE" id="PS50043"/>
    </source>
</evidence>
<evidence type="ECO:0000313" key="5">
    <source>
        <dbReference type="Proteomes" id="UP001595872"/>
    </source>
</evidence>
<dbReference type="EMBL" id="JBHSIT010000010">
    <property type="protein sequence ID" value="MFC4911825.1"/>
    <property type="molecule type" value="Genomic_DNA"/>
</dbReference>
<gene>
    <name evidence="4" type="ORF">ACFPCY_31280</name>
</gene>
<dbReference type="Gene3D" id="3.40.50.300">
    <property type="entry name" value="P-loop containing nucleotide triphosphate hydrolases"/>
    <property type="match status" value="1"/>
</dbReference>
<dbReference type="SUPFAM" id="SSF52540">
    <property type="entry name" value="P-loop containing nucleoside triphosphate hydrolases"/>
    <property type="match status" value="1"/>
</dbReference>
<evidence type="ECO:0000256" key="2">
    <source>
        <dbReference type="ARBA" id="ARBA00022840"/>
    </source>
</evidence>
<dbReference type="PROSITE" id="PS00622">
    <property type="entry name" value="HTH_LUXR_1"/>
    <property type="match status" value="1"/>
</dbReference>
<dbReference type="InterPro" id="IPR027417">
    <property type="entry name" value="P-loop_NTPase"/>
</dbReference>
<dbReference type="Pfam" id="PF00196">
    <property type="entry name" value="GerE"/>
    <property type="match status" value="1"/>
</dbReference>
<dbReference type="InterPro" id="IPR036388">
    <property type="entry name" value="WH-like_DNA-bd_sf"/>
</dbReference>
<name>A0ABV9U5R3_9ACTN</name>
<dbReference type="SMART" id="SM00421">
    <property type="entry name" value="HTH_LUXR"/>
    <property type="match status" value="1"/>
</dbReference>
<dbReference type="RefSeq" id="WP_378261125.1">
    <property type="nucleotide sequence ID" value="NZ_JBHSIT010000010.1"/>
</dbReference>
<comment type="caution">
    <text evidence="4">The sequence shown here is derived from an EMBL/GenBank/DDBJ whole genome shotgun (WGS) entry which is preliminary data.</text>
</comment>
<evidence type="ECO:0000256" key="1">
    <source>
        <dbReference type="ARBA" id="ARBA00022741"/>
    </source>
</evidence>
<dbReference type="Proteomes" id="UP001595872">
    <property type="component" value="Unassembled WGS sequence"/>
</dbReference>
<organism evidence="4 5">
    <name type="scientific">Actinomadura gamaensis</name>
    <dbReference type="NCBI Taxonomy" id="1763541"/>
    <lineage>
        <taxon>Bacteria</taxon>
        <taxon>Bacillati</taxon>
        <taxon>Actinomycetota</taxon>
        <taxon>Actinomycetes</taxon>
        <taxon>Streptosporangiales</taxon>
        <taxon>Thermomonosporaceae</taxon>
        <taxon>Actinomadura</taxon>
    </lineage>
</organism>
<keyword evidence="1" id="KW-0547">Nucleotide-binding</keyword>
<feature type="domain" description="HTH luxR-type" evidence="3">
    <location>
        <begin position="894"/>
        <end position="959"/>
    </location>
</feature>
<dbReference type="PANTHER" id="PTHR16305:SF35">
    <property type="entry name" value="TRANSCRIPTIONAL ACTIVATOR DOMAIN"/>
    <property type="match status" value="1"/>
</dbReference>
<sequence length="964" mass="102476">MSADGRTVVGRVVSPLLVGRDEEMARLVAAVRRPPAVAVVTGEAGIGKTRLVAEMAARPELAGRRILAGTCRRIREPFPLGPIVEALRDTGPALAEAGLSRVAGALRPLLPELEDVLPPAPQPLGDRLAERHRIFRGLAEVCAALGPAVLVVEDAHWADGQTLEFLDYLLSAPPPALSVVVTYRGEDAGPDLRLVSARPAAEVTRERIELAPLDVARTRELAQAILEADRITDELAAYLCERGSGVPLAVQELLALLRQRGTLAWRHGRWARRTVAELDVPVRVRDSVLERVARLSDGARAVAEAAAVLMTGVPQSVLLDAARGGTPDGLDEAVESGLIAERGGGFGFRHVLAAQAVYEEIPAARRRDLHGRAADAVRHLDRVPLGVLAHHLRESGRVREWVDVAVRAAEQAMELRDDAEAFRLLDGVLRDAELGPVRRAELTVRLGEAAFELLHVPDLRPVFARALDADLPRRLRAELRFRLGLHLDSVGLDPHEKWATVRESVEDLDGRPDLAAWAMLALGMPTEPTGLAVAERARWMDRAVATVPRIEEPAQRQFVLGKAAMARLITGDPRWTGLRDRLRAAPAEIDSRRANAFYSLGLAAGYAGHHELARDSLRTALSIGTEVDPTGGIAYRSRAGLLLVSYLRGEWDGLADAAPEVLDGLSDRTERMFAEAVAACLDVATGSRPDAVARLREVGAMAMPGDGMLLGIIVEAWLRPATANGEAAAALADTAAHVELWESRGMWAVGVRAVPALVGAMIAADRTGAARELTARYTARLDGLDAPLAGCALPYARGLLAAAEDGGGRRAAAEFATAARAYDGLPAPYEAARVREHAAGALRGVDAPAASALLAEAAAAFGALGAHRDLDRAAGTARRWGIDVGARPAARRGPRGYGGALSPREREVAELAATGLTNRDIAGRLFVSPKTVEKHLASALRKLGLRSRAALAAHLAEGPDAATG</sequence>
<evidence type="ECO:0000313" key="4">
    <source>
        <dbReference type="EMBL" id="MFC4911825.1"/>
    </source>
</evidence>
<dbReference type="Pfam" id="PF13191">
    <property type="entry name" value="AAA_16"/>
    <property type="match status" value="1"/>
</dbReference>
<dbReference type="Gene3D" id="1.10.10.10">
    <property type="entry name" value="Winged helix-like DNA-binding domain superfamily/Winged helix DNA-binding domain"/>
    <property type="match status" value="1"/>
</dbReference>
<dbReference type="InterPro" id="IPR041664">
    <property type="entry name" value="AAA_16"/>
</dbReference>
<dbReference type="GO" id="GO:0005524">
    <property type="term" value="F:ATP binding"/>
    <property type="evidence" value="ECO:0007669"/>
    <property type="project" value="UniProtKB-KW"/>
</dbReference>
<proteinExistence type="predicted"/>
<dbReference type="PANTHER" id="PTHR16305">
    <property type="entry name" value="TESTICULAR SOLUBLE ADENYLYL CYCLASE"/>
    <property type="match status" value="1"/>
</dbReference>
<keyword evidence="2 4" id="KW-0067">ATP-binding</keyword>
<dbReference type="CDD" id="cd06170">
    <property type="entry name" value="LuxR_C_like"/>
    <property type="match status" value="1"/>
</dbReference>
<dbReference type="InterPro" id="IPR000792">
    <property type="entry name" value="Tscrpt_reg_LuxR_C"/>
</dbReference>
<dbReference type="PROSITE" id="PS50043">
    <property type="entry name" value="HTH_LUXR_2"/>
    <property type="match status" value="1"/>
</dbReference>
<accession>A0ABV9U5R3</accession>
<dbReference type="SUPFAM" id="SSF46894">
    <property type="entry name" value="C-terminal effector domain of the bipartite response regulators"/>
    <property type="match status" value="1"/>
</dbReference>
<dbReference type="PRINTS" id="PR00038">
    <property type="entry name" value="HTHLUXR"/>
</dbReference>
<dbReference type="InterPro" id="IPR016032">
    <property type="entry name" value="Sig_transdc_resp-reg_C-effctor"/>
</dbReference>